<feature type="chain" id="PRO_5041439989" evidence="6">
    <location>
        <begin position="20"/>
        <end position="98"/>
    </location>
</feature>
<dbReference type="InterPro" id="IPR036438">
    <property type="entry name" value="Insulin-like_sf"/>
</dbReference>
<dbReference type="InterPro" id="IPR051777">
    <property type="entry name" value="Insulin-like_neuro_ligands"/>
</dbReference>
<dbReference type="PANTHER" id="PTHR20968">
    <property type="entry name" value="ILGF DOMAIN-CONTAINING PROTEIN"/>
    <property type="match status" value="1"/>
</dbReference>
<name>A0AA47MJT7_MERPO</name>
<keyword evidence="4" id="KW-0372">Hormone</keyword>
<organism evidence="8 9">
    <name type="scientific">Merluccius polli</name>
    <name type="common">Benguela hake</name>
    <name type="synonym">Merluccius cadenati</name>
    <dbReference type="NCBI Taxonomy" id="89951"/>
    <lineage>
        <taxon>Eukaryota</taxon>
        <taxon>Metazoa</taxon>
        <taxon>Chordata</taxon>
        <taxon>Craniata</taxon>
        <taxon>Vertebrata</taxon>
        <taxon>Euteleostomi</taxon>
        <taxon>Actinopterygii</taxon>
        <taxon>Neopterygii</taxon>
        <taxon>Teleostei</taxon>
        <taxon>Neoteleostei</taxon>
        <taxon>Acanthomorphata</taxon>
        <taxon>Zeiogadaria</taxon>
        <taxon>Gadariae</taxon>
        <taxon>Gadiformes</taxon>
        <taxon>Gadoidei</taxon>
        <taxon>Merlucciidae</taxon>
        <taxon>Merluccius</taxon>
    </lineage>
</organism>
<sequence length="98" mass="11152">MRLLVVVTLCVLCVSEVRTQDSLKLCGRELLRAVVYTCGGSRWRRLMETTDFGGTAQSLMGSRRLDPRRDQQQRDVNQDLTIICCQIGCRKSDLSRLC</sequence>
<evidence type="ECO:0000256" key="2">
    <source>
        <dbReference type="ARBA" id="ARBA00011207"/>
    </source>
</evidence>
<dbReference type="InterPro" id="IPR016179">
    <property type="entry name" value="Insulin-like"/>
</dbReference>
<keyword evidence="5" id="KW-1015">Disulfide bond</keyword>
<keyword evidence="6" id="KW-0732">Signal</keyword>
<comment type="subunit">
    <text evidence="2">Heterodimer of a B chain and an A chain linked by two disulfide bonds.</text>
</comment>
<dbReference type="PANTHER" id="PTHR20968:SF2">
    <property type="entry name" value="INSULIN-LIKE PEPTIDE INSL5"/>
    <property type="match status" value="1"/>
</dbReference>
<dbReference type="Proteomes" id="UP001174136">
    <property type="component" value="Unassembled WGS sequence"/>
</dbReference>
<keyword evidence="3" id="KW-0964">Secreted</keyword>
<dbReference type="GO" id="GO:0005576">
    <property type="term" value="C:extracellular region"/>
    <property type="evidence" value="ECO:0007669"/>
    <property type="project" value="UniProtKB-SubCell"/>
</dbReference>
<accession>A0AA47MJT7</accession>
<evidence type="ECO:0000256" key="6">
    <source>
        <dbReference type="SAM" id="SignalP"/>
    </source>
</evidence>
<comment type="subcellular location">
    <subcellularLocation>
        <location evidence="1">Secreted</location>
    </subcellularLocation>
</comment>
<dbReference type="SUPFAM" id="SSF56994">
    <property type="entry name" value="Insulin-like"/>
    <property type="match status" value="1"/>
</dbReference>
<dbReference type="CDD" id="cd04365">
    <property type="entry name" value="IlGF_relaxin_like"/>
    <property type="match status" value="1"/>
</dbReference>
<dbReference type="SMART" id="SM00078">
    <property type="entry name" value="IlGF"/>
    <property type="match status" value="1"/>
</dbReference>
<protein>
    <submittedName>
        <fullName evidence="8">Insulin-like peptide INSL5</fullName>
    </submittedName>
</protein>
<evidence type="ECO:0000256" key="5">
    <source>
        <dbReference type="ARBA" id="ARBA00023157"/>
    </source>
</evidence>
<evidence type="ECO:0000259" key="7">
    <source>
        <dbReference type="SMART" id="SM00078"/>
    </source>
</evidence>
<evidence type="ECO:0000256" key="1">
    <source>
        <dbReference type="ARBA" id="ARBA00004613"/>
    </source>
</evidence>
<dbReference type="EMBL" id="JAOPHQ010003769">
    <property type="protein sequence ID" value="KAK0141643.1"/>
    <property type="molecule type" value="Genomic_DNA"/>
</dbReference>
<gene>
    <name evidence="8" type="primary">INSL5</name>
    <name evidence="8" type="ORF">N1851_020715</name>
</gene>
<feature type="domain" description="Insulin-like" evidence="7">
    <location>
        <begin position="23"/>
        <end position="98"/>
    </location>
</feature>
<dbReference type="AlphaFoldDB" id="A0AA47MJT7"/>
<feature type="signal peptide" evidence="6">
    <location>
        <begin position="1"/>
        <end position="19"/>
    </location>
</feature>
<evidence type="ECO:0000256" key="4">
    <source>
        <dbReference type="ARBA" id="ARBA00022702"/>
    </source>
</evidence>
<evidence type="ECO:0000313" key="8">
    <source>
        <dbReference type="EMBL" id="KAK0141643.1"/>
    </source>
</evidence>
<reference evidence="8" key="1">
    <citation type="journal article" date="2023" name="Front. Mar. Sci.">
        <title>A new Merluccius polli reference genome to investigate the effects of global change in West African waters.</title>
        <authorList>
            <person name="Mateo J.L."/>
            <person name="Blanco-Fernandez C."/>
            <person name="Garcia-Vazquez E."/>
            <person name="Machado-Schiaffino G."/>
        </authorList>
    </citation>
    <scope>NUCLEOTIDE SEQUENCE</scope>
    <source>
        <strain evidence="8">C29</strain>
        <tissue evidence="8">Fin</tissue>
    </source>
</reference>
<comment type="caution">
    <text evidence="8">The sequence shown here is derived from an EMBL/GenBank/DDBJ whole genome shotgun (WGS) entry which is preliminary data.</text>
</comment>
<proteinExistence type="predicted"/>
<keyword evidence="9" id="KW-1185">Reference proteome</keyword>
<evidence type="ECO:0000313" key="9">
    <source>
        <dbReference type="Proteomes" id="UP001174136"/>
    </source>
</evidence>
<dbReference type="GO" id="GO:0001664">
    <property type="term" value="F:G protein-coupled receptor binding"/>
    <property type="evidence" value="ECO:0007669"/>
    <property type="project" value="TreeGrafter"/>
</dbReference>
<evidence type="ECO:0000256" key="3">
    <source>
        <dbReference type="ARBA" id="ARBA00022525"/>
    </source>
</evidence>
<dbReference type="GO" id="GO:0005179">
    <property type="term" value="F:hormone activity"/>
    <property type="evidence" value="ECO:0007669"/>
    <property type="project" value="UniProtKB-KW"/>
</dbReference>